<keyword evidence="6 12" id="KW-0863">Zinc-finger</keyword>
<evidence type="ECO:0000256" key="12">
    <source>
        <dbReference type="PROSITE-ProRule" id="PRU00042"/>
    </source>
</evidence>
<evidence type="ECO:0000256" key="2">
    <source>
        <dbReference type="ARBA" id="ARBA00004123"/>
    </source>
</evidence>
<keyword evidence="7" id="KW-0862">Zinc</keyword>
<feature type="domain" description="C2H2-type" evidence="13">
    <location>
        <begin position="61"/>
        <end position="88"/>
    </location>
</feature>
<dbReference type="GO" id="GO:0000978">
    <property type="term" value="F:RNA polymerase II cis-regulatory region sequence-specific DNA binding"/>
    <property type="evidence" value="ECO:0007669"/>
    <property type="project" value="TreeGrafter"/>
</dbReference>
<keyword evidence="10" id="KW-0804">Transcription</keyword>
<proteinExistence type="inferred from homology"/>
<keyword evidence="5" id="KW-0677">Repeat</keyword>
<evidence type="ECO:0000313" key="15">
    <source>
        <dbReference type="Proteomes" id="UP000557196"/>
    </source>
</evidence>
<evidence type="ECO:0000256" key="8">
    <source>
        <dbReference type="ARBA" id="ARBA00023015"/>
    </source>
</evidence>
<dbReference type="GO" id="GO:0000981">
    <property type="term" value="F:DNA-binding transcription factor activity, RNA polymerase II-specific"/>
    <property type="evidence" value="ECO:0007669"/>
    <property type="project" value="TreeGrafter"/>
</dbReference>
<keyword evidence="8" id="KW-0805">Transcription regulation</keyword>
<dbReference type="FunFam" id="3.30.160.60:FF:001224">
    <property type="entry name" value="zinc finger protein 771-like"/>
    <property type="match status" value="1"/>
</dbReference>
<dbReference type="GO" id="GO:0005634">
    <property type="term" value="C:nucleus"/>
    <property type="evidence" value="ECO:0007669"/>
    <property type="project" value="UniProtKB-SubCell"/>
</dbReference>
<dbReference type="PROSITE" id="PS00028">
    <property type="entry name" value="ZINC_FINGER_C2H2_1"/>
    <property type="match status" value="2"/>
</dbReference>
<evidence type="ECO:0000256" key="6">
    <source>
        <dbReference type="ARBA" id="ARBA00022771"/>
    </source>
</evidence>
<evidence type="ECO:0000256" key="7">
    <source>
        <dbReference type="ARBA" id="ARBA00022833"/>
    </source>
</evidence>
<evidence type="ECO:0000256" key="4">
    <source>
        <dbReference type="ARBA" id="ARBA00022723"/>
    </source>
</evidence>
<dbReference type="FunFam" id="3.30.160.60:FF:000575">
    <property type="entry name" value="Zinc finger protein OZF"/>
    <property type="match status" value="1"/>
</dbReference>
<reference evidence="14 15" key="1">
    <citation type="submission" date="2019-09" db="EMBL/GenBank/DDBJ databases">
        <title>Bird 10,000 Genomes (B10K) Project - Family phase.</title>
        <authorList>
            <person name="Zhang G."/>
        </authorList>
    </citation>
    <scope>NUCLEOTIDE SEQUENCE [LARGE SCALE GENOMIC DNA]</scope>
    <source>
        <strain evidence="14">B10K-DU-029-36</strain>
        <tissue evidence="14">Muscle</tissue>
    </source>
</reference>
<evidence type="ECO:0000256" key="5">
    <source>
        <dbReference type="ARBA" id="ARBA00022737"/>
    </source>
</evidence>
<keyword evidence="11" id="KW-0539">Nucleus</keyword>
<dbReference type="InterPro" id="IPR013087">
    <property type="entry name" value="Znf_C2H2_type"/>
</dbReference>
<dbReference type="Gene3D" id="3.30.160.60">
    <property type="entry name" value="Classic Zinc Finger"/>
    <property type="match status" value="3"/>
</dbReference>
<name>A0A7K8HFT5_9CORV</name>
<comment type="similarity">
    <text evidence="3">Belongs to the krueppel C2H2-type zinc-finger protein family.</text>
</comment>
<dbReference type="Proteomes" id="UP000557196">
    <property type="component" value="Unassembled WGS sequence"/>
</dbReference>
<gene>
    <name evidence="14" type="primary">Znf397_1</name>
    <name evidence="14" type="ORF">ALERUF_R14896</name>
</gene>
<evidence type="ECO:0000259" key="13">
    <source>
        <dbReference type="PROSITE" id="PS50157"/>
    </source>
</evidence>
<dbReference type="AlphaFoldDB" id="A0A7K8HFT5"/>
<dbReference type="InterPro" id="IPR036236">
    <property type="entry name" value="Znf_C2H2_sf"/>
</dbReference>
<organism evidence="14 15">
    <name type="scientific">Aleadryas rufinucha</name>
    <name type="common">rufous-naped whistler</name>
    <dbReference type="NCBI Taxonomy" id="461220"/>
    <lineage>
        <taxon>Eukaryota</taxon>
        <taxon>Metazoa</taxon>
        <taxon>Chordata</taxon>
        <taxon>Craniata</taxon>
        <taxon>Vertebrata</taxon>
        <taxon>Euteleostomi</taxon>
        <taxon>Archelosauria</taxon>
        <taxon>Archosauria</taxon>
        <taxon>Dinosauria</taxon>
        <taxon>Saurischia</taxon>
        <taxon>Theropoda</taxon>
        <taxon>Coelurosauria</taxon>
        <taxon>Aves</taxon>
        <taxon>Neognathae</taxon>
        <taxon>Neoaves</taxon>
        <taxon>Telluraves</taxon>
        <taxon>Australaves</taxon>
        <taxon>Passeriformes</taxon>
        <taxon>Corvoidea</taxon>
        <taxon>Pachycephalidae</taxon>
        <taxon>Aleadryas</taxon>
    </lineage>
</organism>
<accession>A0A7K8HFT5</accession>
<evidence type="ECO:0000256" key="10">
    <source>
        <dbReference type="ARBA" id="ARBA00023163"/>
    </source>
</evidence>
<dbReference type="PANTHER" id="PTHR23226:SF150">
    <property type="entry name" value="ZINC FINGER PROTEIN 444"/>
    <property type="match status" value="1"/>
</dbReference>
<feature type="non-terminal residue" evidence="14">
    <location>
        <position position="1"/>
    </location>
</feature>
<keyword evidence="15" id="KW-1185">Reference proteome</keyword>
<keyword evidence="4" id="KW-0479">Metal-binding</keyword>
<evidence type="ECO:0000313" key="14">
    <source>
        <dbReference type="EMBL" id="NXC53968.1"/>
    </source>
</evidence>
<protein>
    <submittedName>
        <fullName evidence="14">ZN397 protein</fullName>
    </submittedName>
</protein>
<dbReference type="PANTHER" id="PTHR23226">
    <property type="entry name" value="ZINC FINGER AND SCAN DOMAIN-CONTAINING"/>
    <property type="match status" value="1"/>
</dbReference>
<evidence type="ECO:0000256" key="1">
    <source>
        <dbReference type="ARBA" id="ARBA00003767"/>
    </source>
</evidence>
<dbReference type="Pfam" id="PF00096">
    <property type="entry name" value="zf-C2H2"/>
    <property type="match status" value="3"/>
</dbReference>
<evidence type="ECO:0000256" key="3">
    <source>
        <dbReference type="ARBA" id="ARBA00006991"/>
    </source>
</evidence>
<feature type="domain" description="C2H2-type" evidence="13">
    <location>
        <begin position="6"/>
        <end position="33"/>
    </location>
</feature>
<feature type="non-terminal residue" evidence="14">
    <location>
        <position position="90"/>
    </location>
</feature>
<dbReference type="SUPFAM" id="SSF57667">
    <property type="entry name" value="beta-beta-alpha zinc fingers"/>
    <property type="match status" value="2"/>
</dbReference>
<feature type="domain" description="C2H2-type" evidence="13">
    <location>
        <begin position="34"/>
        <end position="61"/>
    </location>
</feature>
<sequence length="90" mass="10693">RGERTFPCPECGKSFDRKSNLTRHRKIHASEGPHRRGECRESFRVSRELRRHRRTHLGQPFECPECGKSFTQRSNLLRHQSIHTKEEPSQ</sequence>
<dbReference type="SMART" id="SM00355">
    <property type="entry name" value="ZnF_C2H2"/>
    <property type="match status" value="3"/>
</dbReference>
<keyword evidence="9" id="KW-0238">DNA-binding</keyword>
<evidence type="ECO:0000256" key="9">
    <source>
        <dbReference type="ARBA" id="ARBA00023125"/>
    </source>
</evidence>
<dbReference type="PROSITE" id="PS50157">
    <property type="entry name" value="ZINC_FINGER_C2H2_2"/>
    <property type="match status" value="3"/>
</dbReference>
<comment type="caution">
    <text evidence="14">The sequence shown here is derived from an EMBL/GenBank/DDBJ whole genome shotgun (WGS) entry which is preliminary data.</text>
</comment>
<dbReference type="GO" id="GO:0008270">
    <property type="term" value="F:zinc ion binding"/>
    <property type="evidence" value="ECO:0007669"/>
    <property type="project" value="UniProtKB-KW"/>
</dbReference>
<comment type="subcellular location">
    <subcellularLocation>
        <location evidence="2">Nucleus</location>
    </subcellularLocation>
</comment>
<dbReference type="EMBL" id="VZTH01003463">
    <property type="protein sequence ID" value="NXC53968.1"/>
    <property type="molecule type" value="Genomic_DNA"/>
</dbReference>
<evidence type="ECO:0000256" key="11">
    <source>
        <dbReference type="ARBA" id="ARBA00023242"/>
    </source>
</evidence>
<comment type="function">
    <text evidence="1">May be involved in transcriptional regulation.</text>
</comment>